<dbReference type="OrthoDB" id="2161379at2759"/>
<dbReference type="InterPro" id="IPR001680">
    <property type="entry name" value="WD40_rpt"/>
</dbReference>
<accession>A0A1X0RF80</accession>
<dbReference type="SUPFAM" id="SSF50978">
    <property type="entry name" value="WD40 repeat-like"/>
    <property type="match status" value="1"/>
</dbReference>
<dbReference type="VEuPathDB" id="FungiDB:BCV72DRAFT_301665"/>
<protein>
    <submittedName>
        <fullName evidence="4">WD40 repeat-like protein</fullName>
    </submittedName>
</protein>
<dbReference type="InterPro" id="IPR019775">
    <property type="entry name" value="WD40_repeat_CS"/>
</dbReference>
<dbReference type="AlphaFoldDB" id="A0A1X0RF80"/>
<dbReference type="InterPro" id="IPR036322">
    <property type="entry name" value="WD40_repeat_dom_sf"/>
</dbReference>
<proteinExistence type="predicted"/>
<sequence length="346" mass="38372">MTIKPLHELKGHKAPVLTLDYSDKTFLGDSTLASGSEDKTCRLWDLRTNKVIKGIQKLDNPVTSVKFARKSDLPLFYLSSGNKVYVYDLRAEGPLCTMPSKTFEFSNDEINSIDVNENNKFLATADDDGNVNIIDLGSDKIYKKTTKKHQTICMTTKFRPKKSWDVWSGGMDSKVYEWDFSRGLPTNIYDMNPEEPTTAQMFNPPFVYSLDITNDGKWVAASLGDTTIQMISPPSKKVKSTSKIRLINGHNTMVNCMSFIETPNQSASLISGAANGGLAIWTGFYNCSSTTLEPAQTFQVDTATMQKVNWLKAYHKDDQLHVAIAGVGSTPESGSLCIYALPKVVN</sequence>
<dbReference type="Proteomes" id="UP000242414">
    <property type="component" value="Unassembled WGS sequence"/>
</dbReference>
<evidence type="ECO:0000256" key="3">
    <source>
        <dbReference type="PROSITE-ProRule" id="PRU00221"/>
    </source>
</evidence>
<dbReference type="SMART" id="SM00320">
    <property type="entry name" value="WD40"/>
    <property type="match status" value="6"/>
</dbReference>
<evidence type="ECO:0000256" key="1">
    <source>
        <dbReference type="ARBA" id="ARBA00022574"/>
    </source>
</evidence>
<dbReference type="PROSITE" id="PS50294">
    <property type="entry name" value="WD_REPEATS_REGION"/>
    <property type="match status" value="1"/>
</dbReference>
<dbReference type="EMBL" id="KV921863">
    <property type="protein sequence ID" value="ORE10705.1"/>
    <property type="molecule type" value="Genomic_DNA"/>
</dbReference>
<reference evidence="4" key="1">
    <citation type="journal article" date="2016" name="Proc. Natl. Acad. Sci. U.S.A.">
        <title>Lipid metabolic changes in an early divergent fungus govern the establishment of a mutualistic symbiosis with endobacteria.</title>
        <authorList>
            <person name="Lastovetsky O.A."/>
            <person name="Gaspar M.L."/>
            <person name="Mondo S.J."/>
            <person name="LaButti K.M."/>
            <person name="Sandor L."/>
            <person name="Grigoriev I.V."/>
            <person name="Henry S.A."/>
            <person name="Pawlowska T.E."/>
        </authorList>
    </citation>
    <scope>NUCLEOTIDE SEQUENCE [LARGE SCALE GENOMIC DNA]</scope>
    <source>
        <strain evidence="4">ATCC 52814</strain>
    </source>
</reference>
<dbReference type="InterPro" id="IPR015943">
    <property type="entry name" value="WD40/YVTN_repeat-like_dom_sf"/>
</dbReference>
<evidence type="ECO:0000313" key="4">
    <source>
        <dbReference type="EMBL" id="ORE10705.1"/>
    </source>
</evidence>
<name>A0A1X0RF80_RHIZD</name>
<keyword evidence="1 3" id="KW-0853">WD repeat</keyword>
<feature type="repeat" description="WD" evidence="3">
    <location>
        <begin position="9"/>
        <end position="54"/>
    </location>
</feature>
<gene>
    <name evidence="4" type="ORF">BCV72DRAFT_301665</name>
</gene>
<evidence type="ECO:0000256" key="2">
    <source>
        <dbReference type="ARBA" id="ARBA00022737"/>
    </source>
</evidence>
<dbReference type="PROSITE" id="PS50082">
    <property type="entry name" value="WD_REPEATS_2"/>
    <property type="match status" value="1"/>
</dbReference>
<dbReference type="PROSITE" id="PS00678">
    <property type="entry name" value="WD_REPEATS_1"/>
    <property type="match status" value="1"/>
</dbReference>
<dbReference type="Gene3D" id="2.130.10.10">
    <property type="entry name" value="YVTN repeat-like/Quinoprotein amine dehydrogenase"/>
    <property type="match status" value="2"/>
</dbReference>
<dbReference type="PANTHER" id="PTHR45296:SF1">
    <property type="entry name" value="TRANSDUCIN_WD40 REPEAT-LIKE SUPERFAMILY PROTEIN"/>
    <property type="match status" value="1"/>
</dbReference>
<dbReference type="Pfam" id="PF00400">
    <property type="entry name" value="WD40"/>
    <property type="match status" value="2"/>
</dbReference>
<organism evidence="4">
    <name type="scientific">Rhizopus microsporus var. microsporus</name>
    <dbReference type="NCBI Taxonomy" id="86635"/>
    <lineage>
        <taxon>Eukaryota</taxon>
        <taxon>Fungi</taxon>
        <taxon>Fungi incertae sedis</taxon>
        <taxon>Mucoromycota</taxon>
        <taxon>Mucoromycotina</taxon>
        <taxon>Mucoromycetes</taxon>
        <taxon>Mucorales</taxon>
        <taxon>Mucorineae</taxon>
        <taxon>Rhizopodaceae</taxon>
        <taxon>Rhizopus</taxon>
    </lineage>
</organism>
<keyword evidence="2" id="KW-0677">Repeat</keyword>
<dbReference type="PANTHER" id="PTHR45296">
    <property type="entry name" value="TRANSDUCIN/WD40 REPEAT-LIKE SUPERFAMILY PROTEIN"/>
    <property type="match status" value="1"/>
</dbReference>